<sequence>MADLASSSSSIEKLNQNNYSTWSIRMQYYLLGQDLWSIIKGSDTTPPIDDEEARKWRIKAEKAMSVSQANLTISQYFTKVKYNCTDISNLNLENKIGDSRVRRIIIHVLRLEYVALVTALEDGLKNQL</sequence>
<accession>A0A6A6N866</accession>
<dbReference type="AlphaFoldDB" id="A0A6A6N866"/>
<dbReference type="InterPro" id="IPR025314">
    <property type="entry name" value="DUF4219"/>
</dbReference>
<evidence type="ECO:0000313" key="3">
    <source>
        <dbReference type="Proteomes" id="UP000467840"/>
    </source>
</evidence>
<gene>
    <name evidence="2" type="ORF">GH714_012917</name>
</gene>
<dbReference type="EMBL" id="JAAGAX010000002">
    <property type="protein sequence ID" value="KAF2322361.1"/>
    <property type="molecule type" value="Genomic_DNA"/>
</dbReference>
<name>A0A6A6N866_HEVBR</name>
<protein>
    <recommendedName>
        <fullName evidence="1">DUF4219 domain-containing protein</fullName>
    </recommendedName>
</protein>
<dbReference type="Pfam" id="PF13961">
    <property type="entry name" value="DUF4219"/>
    <property type="match status" value="1"/>
</dbReference>
<keyword evidence="3" id="KW-1185">Reference proteome</keyword>
<evidence type="ECO:0000259" key="1">
    <source>
        <dbReference type="Pfam" id="PF13961"/>
    </source>
</evidence>
<dbReference type="Proteomes" id="UP000467840">
    <property type="component" value="Chromosome 11"/>
</dbReference>
<proteinExistence type="predicted"/>
<evidence type="ECO:0000313" key="2">
    <source>
        <dbReference type="EMBL" id="KAF2322361.1"/>
    </source>
</evidence>
<reference evidence="2 3" key="1">
    <citation type="journal article" date="2020" name="Mol. Plant">
        <title>The Chromosome-Based Rubber Tree Genome Provides New Insights into Spurge Genome Evolution and Rubber Biosynthesis.</title>
        <authorList>
            <person name="Liu J."/>
            <person name="Shi C."/>
            <person name="Shi C.C."/>
            <person name="Li W."/>
            <person name="Zhang Q.J."/>
            <person name="Zhang Y."/>
            <person name="Li K."/>
            <person name="Lu H.F."/>
            <person name="Shi C."/>
            <person name="Zhu S.T."/>
            <person name="Xiao Z.Y."/>
            <person name="Nan H."/>
            <person name="Yue Y."/>
            <person name="Zhu X.G."/>
            <person name="Wu Y."/>
            <person name="Hong X.N."/>
            <person name="Fan G.Y."/>
            <person name="Tong Y."/>
            <person name="Zhang D."/>
            <person name="Mao C.L."/>
            <person name="Liu Y.L."/>
            <person name="Hao S.J."/>
            <person name="Liu W.Q."/>
            <person name="Lv M.Q."/>
            <person name="Zhang H.B."/>
            <person name="Liu Y."/>
            <person name="Hu-Tang G.R."/>
            <person name="Wang J.P."/>
            <person name="Wang J.H."/>
            <person name="Sun Y.H."/>
            <person name="Ni S.B."/>
            <person name="Chen W.B."/>
            <person name="Zhang X.C."/>
            <person name="Jiao Y.N."/>
            <person name="Eichler E.E."/>
            <person name="Li G.H."/>
            <person name="Liu X."/>
            <person name="Gao L.Z."/>
        </authorList>
    </citation>
    <scope>NUCLEOTIDE SEQUENCE [LARGE SCALE GENOMIC DNA]</scope>
    <source>
        <strain evidence="3">cv. GT1</strain>
        <tissue evidence="2">Leaf</tissue>
    </source>
</reference>
<comment type="caution">
    <text evidence="2">The sequence shown here is derived from an EMBL/GenBank/DDBJ whole genome shotgun (WGS) entry which is preliminary data.</text>
</comment>
<feature type="domain" description="DUF4219" evidence="1">
    <location>
        <begin position="14"/>
        <end position="39"/>
    </location>
</feature>
<organism evidence="2 3">
    <name type="scientific">Hevea brasiliensis</name>
    <name type="common">Para rubber tree</name>
    <name type="synonym">Siphonia brasiliensis</name>
    <dbReference type="NCBI Taxonomy" id="3981"/>
    <lineage>
        <taxon>Eukaryota</taxon>
        <taxon>Viridiplantae</taxon>
        <taxon>Streptophyta</taxon>
        <taxon>Embryophyta</taxon>
        <taxon>Tracheophyta</taxon>
        <taxon>Spermatophyta</taxon>
        <taxon>Magnoliopsida</taxon>
        <taxon>eudicotyledons</taxon>
        <taxon>Gunneridae</taxon>
        <taxon>Pentapetalae</taxon>
        <taxon>rosids</taxon>
        <taxon>fabids</taxon>
        <taxon>Malpighiales</taxon>
        <taxon>Euphorbiaceae</taxon>
        <taxon>Crotonoideae</taxon>
        <taxon>Micrandreae</taxon>
        <taxon>Hevea</taxon>
    </lineage>
</organism>